<dbReference type="SUPFAM" id="SSF55781">
    <property type="entry name" value="GAF domain-like"/>
    <property type="match status" value="1"/>
</dbReference>
<dbReference type="Pfam" id="PF09339">
    <property type="entry name" value="HTH_IclR"/>
    <property type="match status" value="1"/>
</dbReference>
<sequence length="234" mass="24269">MDNGSGVGVLDKSVAVLAALSEAPCSLAELVLATGLARPTAYRLAVALAHHGLVDRDVEGRFVLGSRLSEWAADVDPWRARAQDAVLRLRDETGESAQVYRSSGDGRLCIASAEPPHGLRDTVPVGALLTMKAGSAAQVLAAWLNPAARGLMLEGAAYSADRLAQVRRRGWAQSLGEREAGVASISAPVTDGVGTVIAAVSISGPIERLAQPTPKQRQALLDAADQLSQPPPGS</sequence>
<dbReference type="PANTHER" id="PTHR30136">
    <property type="entry name" value="HELIX-TURN-HELIX TRANSCRIPTIONAL REGULATOR, ICLR FAMILY"/>
    <property type="match status" value="1"/>
</dbReference>
<dbReference type="InterPro" id="IPR005471">
    <property type="entry name" value="Tscrpt_reg_IclR_N"/>
</dbReference>
<gene>
    <name evidence="7" type="ORF">UFOPK3402_01989</name>
</gene>
<dbReference type="Pfam" id="PF01614">
    <property type="entry name" value="IclR_C"/>
    <property type="match status" value="1"/>
</dbReference>
<feature type="domain" description="HTH iclR-type" evidence="5">
    <location>
        <begin position="7"/>
        <end position="66"/>
    </location>
</feature>
<name>A0A6J7EUT5_9ZZZZ</name>
<evidence type="ECO:0000259" key="6">
    <source>
        <dbReference type="PROSITE" id="PS51078"/>
    </source>
</evidence>
<keyword evidence="2" id="KW-0238">DNA-binding</keyword>
<dbReference type="InterPro" id="IPR014757">
    <property type="entry name" value="Tscrpt_reg_IclR_C"/>
</dbReference>
<dbReference type="GO" id="GO:0003677">
    <property type="term" value="F:DNA binding"/>
    <property type="evidence" value="ECO:0007669"/>
    <property type="project" value="UniProtKB-KW"/>
</dbReference>
<dbReference type="GO" id="GO:0003700">
    <property type="term" value="F:DNA-binding transcription factor activity"/>
    <property type="evidence" value="ECO:0007669"/>
    <property type="project" value="TreeGrafter"/>
</dbReference>
<organism evidence="7">
    <name type="scientific">freshwater metagenome</name>
    <dbReference type="NCBI Taxonomy" id="449393"/>
    <lineage>
        <taxon>unclassified sequences</taxon>
        <taxon>metagenomes</taxon>
        <taxon>ecological metagenomes</taxon>
    </lineage>
</organism>
<evidence type="ECO:0000259" key="5">
    <source>
        <dbReference type="PROSITE" id="PS51077"/>
    </source>
</evidence>
<dbReference type="EMBL" id="CAFBLS010000334">
    <property type="protein sequence ID" value="CAB4886936.1"/>
    <property type="molecule type" value="Genomic_DNA"/>
</dbReference>
<evidence type="ECO:0000313" key="7">
    <source>
        <dbReference type="EMBL" id="CAB4886936.1"/>
    </source>
</evidence>
<feature type="domain" description="IclR-ED" evidence="6">
    <location>
        <begin position="64"/>
        <end position="234"/>
    </location>
</feature>
<dbReference type="SUPFAM" id="SSF46785">
    <property type="entry name" value="Winged helix' DNA-binding domain"/>
    <property type="match status" value="1"/>
</dbReference>
<dbReference type="PROSITE" id="PS51078">
    <property type="entry name" value="ICLR_ED"/>
    <property type="match status" value="1"/>
</dbReference>
<dbReference type="Gene3D" id="1.10.10.10">
    <property type="entry name" value="Winged helix-like DNA-binding domain superfamily/Winged helix DNA-binding domain"/>
    <property type="match status" value="1"/>
</dbReference>
<proteinExistence type="predicted"/>
<dbReference type="AlphaFoldDB" id="A0A6J7EUT5"/>
<dbReference type="GO" id="GO:0045892">
    <property type="term" value="P:negative regulation of DNA-templated transcription"/>
    <property type="evidence" value="ECO:0007669"/>
    <property type="project" value="TreeGrafter"/>
</dbReference>
<feature type="region of interest" description="Disordered" evidence="4">
    <location>
        <begin position="209"/>
        <end position="234"/>
    </location>
</feature>
<dbReference type="PROSITE" id="PS51077">
    <property type="entry name" value="HTH_ICLR"/>
    <property type="match status" value="1"/>
</dbReference>
<keyword evidence="3" id="KW-0804">Transcription</keyword>
<dbReference type="PANTHER" id="PTHR30136:SF39">
    <property type="entry name" value="TRANSCRIPTIONAL REGULATORY PROTEIN"/>
    <property type="match status" value="1"/>
</dbReference>
<accession>A0A6J7EUT5</accession>
<evidence type="ECO:0000256" key="4">
    <source>
        <dbReference type="SAM" id="MobiDB-lite"/>
    </source>
</evidence>
<evidence type="ECO:0000256" key="3">
    <source>
        <dbReference type="ARBA" id="ARBA00023163"/>
    </source>
</evidence>
<dbReference type="InterPro" id="IPR029016">
    <property type="entry name" value="GAF-like_dom_sf"/>
</dbReference>
<dbReference type="InterPro" id="IPR036388">
    <property type="entry name" value="WH-like_DNA-bd_sf"/>
</dbReference>
<evidence type="ECO:0000256" key="2">
    <source>
        <dbReference type="ARBA" id="ARBA00023125"/>
    </source>
</evidence>
<protein>
    <submittedName>
        <fullName evidence="7">Unannotated protein</fullName>
    </submittedName>
</protein>
<dbReference type="SMART" id="SM00346">
    <property type="entry name" value="HTH_ICLR"/>
    <property type="match status" value="1"/>
</dbReference>
<keyword evidence="1" id="KW-0805">Transcription regulation</keyword>
<dbReference type="InterPro" id="IPR036390">
    <property type="entry name" value="WH_DNA-bd_sf"/>
</dbReference>
<dbReference type="InterPro" id="IPR050707">
    <property type="entry name" value="HTH_MetabolicPath_Reg"/>
</dbReference>
<dbReference type="Gene3D" id="3.30.450.40">
    <property type="match status" value="1"/>
</dbReference>
<evidence type="ECO:0000256" key="1">
    <source>
        <dbReference type="ARBA" id="ARBA00023015"/>
    </source>
</evidence>
<reference evidence="7" key="1">
    <citation type="submission" date="2020-05" db="EMBL/GenBank/DDBJ databases">
        <authorList>
            <person name="Chiriac C."/>
            <person name="Salcher M."/>
            <person name="Ghai R."/>
            <person name="Kavagutti S V."/>
        </authorList>
    </citation>
    <scope>NUCLEOTIDE SEQUENCE</scope>
</reference>